<protein>
    <submittedName>
        <fullName evidence="1">RteC domain-containing protein</fullName>
    </submittedName>
</protein>
<proteinExistence type="predicted"/>
<organism evidence="1 2">
    <name type="scientific">Candidatus Cryptobacteroides avicola</name>
    <dbReference type="NCBI Taxonomy" id="2840757"/>
    <lineage>
        <taxon>Bacteria</taxon>
        <taxon>Pseudomonadati</taxon>
        <taxon>Bacteroidota</taxon>
        <taxon>Bacteroidia</taxon>
        <taxon>Bacteroidales</taxon>
        <taxon>Candidatus Cryptobacteroides</taxon>
    </lineage>
</organism>
<evidence type="ECO:0000313" key="1">
    <source>
        <dbReference type="EMBL" id="MBO8482796.1"/>
    </source>
</evidence>
<reference evidence="1" key="1">
    <citation type="submission" date="2020-10" db="EMBL/GenBank/DDBJ databases">
        <authorList>
            <person name="Gilroy R."/>
        </authorList>
    </citation>
    <scope>NUCLEOTIDE SEQUENCE</scope>
    <source>
        <strain evidence="1">G3-8215</strain>
    </source>
</reference>
<dbReference type="AlphaFoldDB" id="A0A940DS47"/>
<dbReference type="InterPro" id="IPR018534">
    <property type="entry name" value="Tet_reg_excision_RteC"/>
</dbReference>
<dbReference type="Proteomes" id="UP000725002">
    <property type="component" value="Unassembled WGS sequence"/>
</dbReference>
<dbReference type="EMBL" id="JADILV010000011">
    <property type="protein sequence ID" value="MBO8482796.1"/>
    <property type="molecule type" value="Genomic_DNA"/>
</dbReference>
<sequence>MDTLLRCELVETARQLIRHNDETLSRQLEEFQEALSEILFSQMGYLEIDRKLRESAFIINERLMSKKNPEELVYFRQAYESILVSISHNDKRLTYPELFSPIAPPPASPLRWNGNKTDLYELVVALHECGVISYNGGEEIPFSQLVTHLCKFFNIRAGDPRDIKRNVLSRKIRLTNFIDRLKSALENNDY</sequence>
<evidence type="ECO:0000313" key="2">
    <source>
        <dbReference type="Proteomes" id="UP000725002"/>
    </source>
</evidence>
<dbReference type="Pfam" id="PF09357">
    <property type="entry name" value="RteC"/>
    <property type="match status" value="1"/>
</dbReference>
<accession>A0A940DS47</accession>
<name>A0A940DS47_9BACT</name>
<reference evidence="1" key="2">
    <citation type="journal article" date="2021" name="PeerJ">
        <title>Extensive microbial diversity within the chicken gut microbiome revealed by metagenomics and culture.</title>
        <authorList>
            <person name="Gilroy R."/>
            <person name="Ravi A."/>
            <person name="Getino M."/>
            <person name="Pursley I."/>
            <person name="Horton D.L."/>
            <person name="Alikhan N.F."/>
            <person name="Baker D."/>
            <person name="Gharbi K."/>
            <person name="Hall N."/>
            <person name="Watson M."/>
            <person name="Adriaenssens E.M."/>
            <person name="Foster-Nyarko E."/>
            <person name="Jarju S."/>
            <person name="Secka A."/>
            <person name="Antonio M."/>
            <person name="Oren A."/>
            <person name="Chaudhuri R.R."/>
            <person name="La Ragione R."/>
            <person name="Hildebrand F."/>
            <person name="Pallen M.J."/>
        </authorList>
    </citation>
    <scope>NUCLEOTIDE SEQUENCE</scope>
    <source>
        <strain evidence="1">G3-8215</strain>
    </source>
</reference>
<comment type="caution">
    <text evidence="1">The sequence shown here is derived from an EMBL/GenBank/DDBJ whole genome shotgun (WGS) entry which is preliminary data.</text>
</comment>
<gene>
    <name evidence="1" type="ORF">IAB75_01565</name>
</gene>